<gene>
    <name evidence="6" type="ORF">SBA5_590067</name>
</gene>
<dbReference type="InterPro" id="IPR033453">
    <property type="entry name" value="Glyco_hydro_30_TIM-barrel"/>
</dbReference>
<accession>A0A2N9LVX4</accession>
<protein>
    <submittedName>
        <fullName evidence="6">Putative Glucan endo-1,6-beta-glucosidase</fullName>
        <ecNumber evidence="6">3.2.1.75</ecNumber>
    </submittedName>
</protein>
<organism evidence="6 7">
    <name type="scientific">Candidatus Sulfuritelmatomonas gaucii</name>
    <dbReference type="NCBI Taxonomy" id="2043161"/>
    <lineage>
        <taxon>Bacteria</taxon>
        <taxon>Pseudomonadati</taxon>
        <taxon>Acidobacteriota</taxon>
        <taxon>Terriglobia</taxon>
        <taxon>Terriglobales</taxon>
        <taxon>Acidobacteriaceae</taxon>
        <taxon>Candidatus Sulfuritelmatomonas</taxon>
    </lineage>
</organism>
<keyword evidence="2" id="KW-0732">Signal</keyword>
<dbReference type="Proteomes" id="UP000239735">
    <property type="component" value="Unassembled WGS sequence"/>
</dbReference>
<evidence type="ECO:0000256" key="1">
    <source>
        <dbReference type="ARBA" id="ARBA00005382"/>
    </source>
</evidence>
<dbReference type="PANTHER" id="PTHR11069">
    <property type="entry name" value="GLUCOSYLCERAMIDASE"/>
    <property type="match status" value="1"/>
</dbReference>
<keyword evidence="4 6" id="KW-0326">Glycosidase</keyword>
<dbReference type="EMBL" id="OKRB01000118">
    <property type="protein sequence ID" value="SPE27380.1"/>
    <property type="molecule type" value="Genomic_DNA"/>
</dbReference>
<dbReference type="PRINTS" id="PR00843">
    <property type="entry name" value="GLHYDRLASE30"/>
</dbReference>
<evidence type="ECO:0000256" key="2">
    <source>
        <dbReference type="ARBA" id="ARBA00022729"/>
    </source>
</evidence>
<dbReference type="InterPro" id="IPR006311">
    <property type="entry name" value="TAT_signal"/>
</dbReference>
<dbReference type="EC" id="3.2.1.75" evidence="6"/>
<comment type="similarity">
    <text evidence="1 4">Belongs to the glycosyl hydrolase 30 family.</text>
</comment>
<dbReference type="PANTHER" id="PTHR11069:SF23">
    <property type="entry name" value="LYSOSOMAL ACID GLUCOSYLCERAMIDASE"/>
    <property type="match status" value="1"/>
</dbReference>
<dbReference type="AlphaFoldDB" id="A0A2N9LVX4"/>
<dbReference type="InterPro" id="IPR017853">
    <property type="entry name" value="GH"/>
</dbReference>
<dbReference type="Pfam" id="PF02055">
    <property type="entry name" value="Glyco_hydro_30"/>
    <property type="match status" value="1"/>
</dbReference>
<name>A0A2N9LVX4_9BACT</name>
<sequence length="400" mass="44864">MSALTRTNRREFLQLSGSAAAAWAAGSRAWGQLDLKMQPLRAWVTADTRRFAQFDCPNWKPAEANTHAVVQIDPNTWYQEILGFGGAFTDASCYLFSKLAPADREAVLRELYGPDGLRFSVGRTCIGSSDYTTSIYSFDESAEPDPELAKFSIDHDRAYILPTLRSALELNPDLYYFSAPWSPPAWMKFNNSMEGGSMHRKYFGSYAQYFVKFLKAYAEAGVTVRATSVQNEVDTDQDGTMPACIWSQQDEVVFVKNFLGPALRNASLDTKIWILDHNYNLWGRVIDQLSDPDLCKFVDGVAWHAYEGTADAMTRVHNAYPNQHAYATEYGAVITSPDFETDWSTWSNTFTDVLKNWARCIVGWNLALDEKGTPNKGLGQSGGIVTIHSETQKITRCGQY</sequence>
<dbReference type="InterPro" id="IPR001139">
    <property type="entry name" value="Glyco_hydro_30"/>
</dbReference>
<evidence type="ECO:0000256" key="3">
    <source>
        <dbReference type="ARBA" id="ARBA00022801"/>
    </source>
</evidence>
<evidence type="ECO:0000259" key="5">
    <source>
        <dbReference type="Pfam" id="PF02055"/>
    </source>
</evidence>
<reference evidence="7" key="1">
    <citation type="submission" date="2018-02" db="EMBL/GenBank/DDBJ databases">
        <authorList>
            <person name="Hausmann B."/>
        </authorList>
    </citation>
    <scope>NUCLEOTIDE SEQUENCE [LARGE SCALE GENOMIC DNA]</scope>
    <source>
        <strain evidence="7">Peat soil MAG SbA5</strain>
    </source>
</reference>
<keyword evidence="3 4" id="KW-0378">Hydrolase</keyword>
<evidence type="ECO:0000313" key="6">
    <source>
        <dbReference type="EMBL" id="SPE27380.1"/>
    </source>
</evidence>
<proteinExistence type="inferred from homology"/>
<feature type="domain" description="Glycosyl hydrolase family 30 TIM-barrel" evidence="5">
    <location>
        <begin position="81"/>
        <end position="375"/>
    </location>
</feature>
<dbReference type="SUPFAM" id="SSF51445">
    <property type="entry name" value="(Trans)glycosidases"/>
    <property type="match status" value="1"/>
</dbReference>
<dbReference type="GO" id="GO:0004348">
    <property type="term" value="F:glucosylceramidase activity"/>
    <property type="evidence" value="ECO:0007669"/>
    <property type="project" value="InterPro"/>
</dbReference>
<dbReference type="GO" id="GO:0046557">
    <property type="term" value="F:glucan endo-1,6-beta-glucosidase activity"/>
    <property type="evidence" value="ECO:0007669"/>
    <property type="project" value="UniProtKB-EC"/>
</dbReference>
<evidence type="ECO:0000313" key="7">
    <source>
        <dbReference type="Proteomes" id="UP000239735"/>
    </source>
</evidence>
<dbReference type="InterPro" id="IPR013780">
    <property type="entry name" value="Glyco_hydro_b"/>
</dbReference>
<dbReference type="GO" id="GO:0006680">
    <property type="term" value="P:glucosylceramide catabolic process"/>
    <property type="evidence" value="ECO:0007669"/>
    <property type="project" value="TreeGrafter"/>
</dbReference>
<evidence type="ECO:0000256" key="4">
    <source>
        <dbReference type="RuleBase" id="RU361188"/>
    </source>
</evidence>
<dbReference type="GO" id="GO:0016020">
    <property type="term" value="C:membrane"/>
    <property type="evidence" value="ECO:0007669"/>
    <property type="project" value="GOC"/>
</dbReference>
<dbReference type="PROSITE" id="PS51318">
    <property type="entry name" value="TAT"/>
    <property type="match status" value="1"/>
</dbReference>
<dbReference type="Gene3D" id="2.60.40.1180">
    <property type="entry name" value="Golgi alpha-mannosidase II"/>
    <property type="match status" value="1"/>
</dbReference>
<dbReference type="Gene3D" id="3.20.20.80">
    <property type="entry name" value="Glycosidases"/>
    <property type="match status" value="1"/>
</dbReference>
<dbReference type="OrthoDB" id="9806701at2"/>